<accession>A0A8K1G5Q4</accession>
<dbReference type="GO" id="GO:0007508">
    <property type="term" value="P:larval heart development"/>
    <property type="evidence" value="ECO:0007669"/>
    <property type="project" value="TreeGrafter"/>
</dbReference>
<keyword evidence="2" id="KW-1185">Reference proteome</keyword>
<dbReference type="PANTHER" id="PTHR33395:SF22">
    <property type="entry name" value="REVERSE TRANSCRIPTASE DOMAIN-CONTAINING PROTEIN"/>
    <property type="match status" value="1"/>
</dbReference>
<gene>
    <name evidence="1" type="ORF">HGM15179_015121</name>
</gene>
<name>A0A8K1G5Q4_9PASS</name>
<feature type="non-terminal residue" evidence="1">
    <location>
        <position position="261"/>
    </location>
</feature>
<dbReference type="GO" id="GO:0061343">
    <property type="term" value="P:cell adhesion involved in heart morphogenesis"/>
    <property type="evidence" value="ECO:0007669"/>
    <property type="project" value="TreeGrafter"/>
</dbReference>
<dbReference type="AlphaFoldDB" id="A0A8K1G5Q4"/>
<evidence type="ECO:0008006" key="3">
    <source>
        <dbReference type="Google" id="ProtNLM"/>
    </source>
</evidence>
<dbReference type="Proteomes" id="UP000796761">
    <property type="component" value="Unassembled WGS sequence"/>
</dbReference>
<dbReference type="GO" id="GO:0031012">
    <property type="term" value="C:extracellular matrix"/>
    <property type="evidence" value="ECO:0007669"/>
    <property type="project" value="TreeGrafter"/>
</dbReference>
<evidence type="ECO:0000313" key="2">
    <source>
        <dbReference type="Proteomes" id="UP000796761"/>
    </source>
</evidence>
<dbReference type="OrthoDB" id="416454at2759"/>
<comment type="caution">
    <text evidence="1">The sequence shown here is derived from an EMBL/GenBank/DDBJ whole genome shotgun (WGS) entry which is preliminary data.</text>
</comment>
<proteinExistence type="predicted"/>
<dbReference type="EMBL" id="SWJQ01000636">
    <property type="protein sequence ID" value="TRZ11994.1"/>
    <property type="molecule type" value="Genomic_DNA"/>
</dbReference>
<organism evidence="1 2">
    <name type="scientific">Zosterops borbonicus</name>
    <dbReference type="NCBI Taxonomy" id="364589"/>
    <lineage>
        <taxon>Eukaryota</taxon>
        <taxon>Metazoa</taxon>
        <taxon>Chordata</taxon>
        <taxon>Craniata</taxon>
        <taxon>Vertebrata</taxon>
        <taxon>Euteleostomi</taxon>
        <taxon>Archelosauria</taxon>
        <taxon>Archosauria</taxon>
        <taxon>Dinosauria</taxon>
        <taxon>Saurischia</taxon>
        <taxon>Theropoda</taxon>
        <taxon>Coelurosauria</taxon>
        <taxon>Aves</taxon>
        <taxon>Neognathae</taxon>
        <taxon>Neoaves</taxon>
        <taxon>Telluraves</taxon>
        <taxon>Australaves</taxon>
        <taxon>Passeriformes</taxon>
        <taxon>Sylvioidea</taxon>
        <taxon>Zosteropidae</taxon>
        <taxon>Zosterops</taxon>
    </lineage>
</organism>
<reference evidence="1" key="1">
    <citation type="submission" date="2019-04" db="EMBL/GenBank/DDBJ databases">
        <title>Genome assembly of Zosterops borbonicus 15179.</title>
        <authorList>
            <person name="Leroy T."/>
            <person name="Anselmetti Y."/>
            <person name="Tilak M.-K."/>
            <person name="Nabholz B."/>
        </authorList>
    </citation>
    <scope>NUCLEOTIDE SEQUENCE</scope>
    <source>
        <strain evidence="1">HGM_15179</strain>
        <tissue evidence="1">Muscle</tissue>
    </source>
</reference>
<sequence length="261" mass="28978">GNFIAEDEERAEELNAFFTSVFNGKTASCPPGLVDGVREQNGPPVIQEEAVRELLRHLDIQKSTGADGIHPRVMMELTDELVKPLSIIFQQSWLSGEIQDDWKLASVMPIHKKGEEEDPGNYRPVGLTSVPSKMFCRVQLSKSETDSHAGESGCKIGMCNFPKTSGRYRIKLIQLETLPADAGLMMVKRRTTFPCVESLLSVKRERDSPLLPIPPPPHLIFNIKLDPEMTPSTMPSDKKVLGGNTELQPPPHLLMVPLLMT</sequence>
<protein>
    <recommendedName>
        <fullName evidence="3">RNA-directed DNA polymerase from mobile element jockey</fullName>
    </recommendedName>
</protein>
<dbReference type="PANTHER" id="PTHR33395">
    <property type="entry name" value="TRANSCRIPTASE, PUTATIVE-RELATED-RELATED"/>
    <property type="match status" value="1"/>
</dbReference>
<evidence type="ECO:0000313" key="1">
    <source>
        <dbReference type="EMBL" id="TRZ11994.1"/>
    </source>
</evidence>